<dbReference type="Proteomes" id="UP000024635">
    <property type="component" value="Unassembled WGS sequence"/>
</dbReference>
<keyword evidence="2" id="KW-1185">Reference proteome</keyword>
<dbReference type="EMBL" id="JARK01000031">
    <property type="protein sequence ID" value="EYC45366.1"/>
    <property type="molecule type" value="Genomic_DNA"/>
</dbReference>
<protein>
    <submittedName>
        <fullName evidence="1">Uncharacterized protein</fullName>
    </submittedName>
</protein>
<name>A0A016X0I1_9BILA</name>
<gene>
    <name evidence="1" type="primary">Acey_s0431.g1336</name>
    <name evidence="1" type="ORF">Y032_0431g1336</name>
</gene>
<accession>A0A016X0I1</accession>
<organism evidence="1 2">
    <name type="scientific">Ancylostoma ceylanicum</name>
    <dbReference type="NCBI Taxonomy" id="53326"/>
    <lineage>
        <taxon>Eukaryota</taxon>
        <taxon>Metazoa</taxon>
        <taxon>Ecdysozoa</taxon>
        <taxon>Nematoda</taxon>
        <taxon>Chromadorea</taxon>
        <taxon>Rhabditida</taxon>
        <taxon>Rhabditina</taxon>
        <taxon>Rhabditomorpha</taxon>
        <taxon>Strongyloidea</taxon>
        <taxon>Ancylostomatidae</taxon>
        <taxon>Ancylostomatinae</taxon>
        <taxon>Ancylostoma</taxon>
    </lineage>
</organism>
<dbReference type="AlphaFoldDB" id="A0A016X0I1"/>
<evidence type="ECO:0000313" key="1">
    <source>
        <dbReference type="EMBL" id="EYC45366.1"/>
    </source>
</evidence>
<comment type="caution">
    <text evidence="1">The sequence shown here is derived from an EMBL/GenBank/DDBJ whole genome shotgun (WGS) entry which is preliminary data.</text>
</comment>
<evidence type="ECO:0000313" key="2">
    <source>
        <dbReference type="Proteomes" id="UP000024635"/>
    </source>
</evidence>
<proteinExistence type="predicted"/>
<sequence length="75" mass="8412">MPTQGARELSFSSCLDLAAPLDSITDLSKINYRLISPAIKYLINEFSLRLFGYSANRINYVTSSVFKISIGIDQY</sequence>
<reference evidence="2" key="1">
    <citation type="journal article" date="2015" name="Nat. Genet.">
        <title>The genome and transcriptome of the zoonotic hookworm Ancylostoma ceylanicum identify infection-specific gene families.</title>
        <authorList>
            <person name="Schwarz E.M."/>
            <person name="Hu Y."/>
            <person name="Antoshechkin I."/>
            <person name="Miller M.M."/>
            <person name="Sternberg P.W."/>
            <person name="Aroian R.V."/>
        </authorList>
    </citation>
    <scope>NUCLEOTIDE SEQUENCE</scope>
    <source>
        <strain evidence="2">HY135</strain>
    </source>
</reference>